<proteinExistence type="inferred from homology"/>
<evidence type="ECO:0000313" key="6">
    <source>
        <dbReference type="Proteomes" id="UP000515159"/>
    </source>
</evidence>
<organism evidence="6 7">
    <name type="scientific">Geotrypetes seraphini</name>
    <name type="common">Gaboon caecilian</name>
    <name type="synonym">Caecilia seraphini</name>
    <dbReference type="NCBI Taxonomy" id="260995"/>
    <lineage>
        <taxon>Eukaryota</taxon>
        <taxon>Metazoa</taxon>
        <taxon>Chordata</taxon>
        <taxon>Craniata</taxon>
        <taxon>Vertebrata</taxon>
        <taxon>Euteleostomi</taxon>
        <taxon>Amphibia</taxon>
        <taxon>Gymnophiona</taxon>
        <taxon>Geotrypetes</taxon>
    </lineage>
</organism>
<dbReference type="Pfam" id="PF10248">
    <property type="entry name" value="Mlf1IP"/>
    <property type="match status" value="1"/>
</dbReference>
<comment type="subcellular location">
    <subcellularLocation>
        <location evidence="1">Cytoplasm</location>
    </subcellularLocation>
</comment>
<evidence type="ECO:0000256" key="5">
    <source>
        <dbReference type="SAM" id="MobiDB-lite"/>
    </source>
</evidence>
<evidence type="ECO:0000256" key="4">
    <source>
        <dbReference type="ARBA" id="ARBA00022553"/>
    </source>
</evidence>
<feature type="compositionally biased region" description="Basic and acidic residues" evidence="5">
    <location>
        <begin position="223"/>
        <end position="233"/>
    </location>
</feature>
<dbReference type="InParanoid" id="A0A6P8SAQ5"/>
<dbReference type="GeneID" id="117367073"/>
<name>A0A6P8SAQ5_GEOSA</name>
<dbReference type="InterPro" id="IPR019376">
    <property type="entry name" value="Myeloid_leukemia_factor"/>
</dbReference>
<accession>A0A6P8SAQ5</accession>
<dbReference type="Proteomes" id="UP000515159">
    <property type="component" value="Chromosome 9"/>
</dbReference>
<keyword evidence="3" id="KW-0963">Cytoplasm</keyword>
<dbReference type="RefSeq" id="XP_033815192.1">
    <property type="nucleotide sequence ID" value="XM_033959301.1"/>
</dbReference>
<comment type="similarity">
    <text evidence="2">Belongs to the MLF family.</text>
</comment>
<dbReference type="AlphaFoldDB" id="A0A6P8SAQ5"/>
<feature type="region of interest" description="Disordered" evidence="5">
    <location>
        <begin position="209"/>
        <end position="259"/>
    </location>
</feature>
<reference evidence="7" key="1">
    <citation type="submission" date="2025-08" db="UniProtKB">
        <authorList>
            <consortium name="RefSeq"/>
        </authorList>
    </citation>
    <scope>IDENTIFICATION</scope>
</reference>
<dbReference type="GO" id="GO:0005737">
    <property type="term" value="C:cytoplasm"/>
    <property type="evidence" value="ECO:0007669"/>
    <property type="project" value="UniProtKB-SubCell"/>
</dbReference>
<evidence type="ECO:0000256" key="3">
    <source>
        <dbReference type="ARBA" id="ARBA00022490"/>
    </source>
</evidence>
<evidence type="ECO:0000256" key="2">
    <source>
        <dbReference type="ARBA" id="ARBA00008332"/>
    </source>
</evidence>
<dbReference type="KEGG" id="gsh:117367073"/>
<evidence type="ECO:0000313" key="7">
    <source>
        <dbReference type="RefSeq" id="XP_033815192.1"/>
    </source>
</evidence>
<keyword evidence="6" id="KW-1185">Reference proteome</keyword>
<feature type="region of interest" description="Disordered" evidence="5">
    <location>
        <begin position="36"/>
        <end position="55"/>
    </location>
</feature>
<protein>
    <submittedName>
        <fullName evidence="7">Myeloid leukemia factor 1</fullName>
    </submittedName>
</protein>
<dbReference type="CTD" id="4291"/>
<dbReference type="OrthoDB" id="8707547at2759"/>
<sequence>MFGSWKKDFDQPFFSDPFSAHQEHVQQLMRSIYDPFGRDPHGREKALGQRGRHDSQVALRGDQRNDRDPFDIINNMMLGMRNNVFDIHKNFDQVTGGSDIHSFNSSSVRTYSKVGDGPPKIYEASNQTRMAPGGIKETRKAVRDSETGLAKMAVGHHIQDRGHVVEKHMNNRTGNTEIHQEFCNLDEAEATKFDEEWCHKISKFNNHASKSNLEAPKHKRAHRSEIKPKDHGLGRQKQHHKPIAEGSRRPKFSCCSPQY</sequence>
<dbReference type="PANTHER" id="PTHR13105">
    <property type="entry name" value="MYELOID LEUKEMIA FACTOR"/>
    <property type="match status" value="1"/>
</dbReference>
<gene>
    <name evidence="7" type="primary">MLF1</name>
</gene>
<keyword evidence="4" id="KW-0597">Phosphoprotein</keyword>
<evidence type="ECO:0000256" key="1">
    <source>
        <dbReference type="ARBA" id="ARBA00004496"/>
    </source>
</evidence>
<dbReference type="FunCoup" id="A0A6P8SAQ5">
    <property type="interactions" value="604"/>
</dbReference>